<organism evidence="2 3">
    <name type="scientific">Nonomuraea corallina</name>
    <dbReference type="NCBI Taxonomy" id="2989783"/>
    <lineage>
        <taxon>Bacteria</taxon>
        <taxon>Bacillati</taxon>
        <taxon>Actinomycetota</taxon>
        <taxon>Actinomycetes</taxon>
        <taxon>Streptosporangiales</taxon>
        <taxon>Streptosporangiaceae</taxon>
        <taxon>Nonomuraea</taxon>
    </lineage>
</organism>
<evidence type="ECO:0000313" key="2">
    <source>
        <dbReference type="EMBL" id="MDA0633844.1"/>
    </source>
</evidence>
<sequence>MTVLRSEWLKIHSVRSYRLAIAVAFGGILLGLGLAQMAAEMYESASPAQQARASLAELEEVVLMVPQLSLGILGVLVMTSEYTTGLIRTSLTVVPRRWPMLAGKAAVVGVIGLVTGPAVVFGTHVTCRWVIGDRFSGLYQTAFADKLPLLVALSLTVPAFALLGLGMGAILRSAAGAIALLVGLLYVIPMIVDKFPSPWSEWLGSVMFGALPRQISGDLTTPGVYGTSLPPPVAAGLLACYAVLPVLAGAWLLRRRDA</sequence>
<keyword evidence="3" id="KW-1185">Reference proteome</keyword>
<reference evidence="2" key="1">
    <citation type="submission" date="2022-11" db="EMBL/GenBank/DDBJ databases">
        <title>Nonomuraea corallina sp. nov., a new species of the genus Nonomuraea isolated from sea side sediment in Thai sea.</title>
        <authorList>
            <person name="Ngamcharungchit C."/>
            <person name="Matsumoto A."/>
            <person name="Suriyachadkun C."/>
            <person name="Panbangred W."/>
            <person name="Inahashi Y."/>
            <person name="Intra B."/>
        </authorList>
    </citation>
    <scope>NUCLEOTIDE SEQUENCE</scope>
    <source>
        <strain evidence="2">MCN248</strain>
    </source>
</reference>
<feature type="transmembrane region" description="Helical" evidence="1">
    <location>
        <begin position="233"/>
        <end position="253"/>
    </location>
</feature>
<proteinExistence type="predicted"/>
<keyword evidence="1" id="KW-0472">Membrane</keyword>
<dbReference type="EMBL" id="JAPNNL010000029">
    <property type="protein sequence ID" value="MDA0633844.1"/>
    <property type="molecule type" value="Genomic_DNA"/>
</dbReference>
<feature type="transmembrane region" description="Helical" evidence="1">
    <location>
        <begin position="147"/>
        <end position="167"/>
    </location>
</feature>
<comment type="caution">
    <text evidence="2">The sequence shown here is derived from an EMBL/GenBank/DDBJ whole genome shotgun (WGS) entry which is preliminary data.</text>
</comment>
<protein>
    <submittedName>
        <fullName evidence="2">ABC transporter permease</fullName>
    </submittedName>
</protein>
<evidence type="ECO:0000256" key="1">
    <source>
        <dbReference type="SAM" id="Phobius"/>
    </source>
</evidence>
<dbReference type="RefSeq" id="WP_270154647.1">
    <property type="nucleotide sequence ID" value="NZ_JAPNNL010000029.1"/>
</dbReference>
<feature type="transmembrane region" description="Helical" evidence="1">
    <location>
        <begin position="174"/>
        <end position="192"/>
    </location>
</feature>
<evidence type="ECO:0000313" key="3">
    <source>
        <dbReference type="Proteomes" id="UP001144036"/>
    </source>
</evidence>
<keyword evidence="1" id="KW-1133">Transmembrane helix</keyword>
<accession>A0ABT4S9I1</accession>
<dbReference type="Proteomes" id="UP001144036">
    <property type="component" value="Unassembled WGS sequence"/>
</dbReference>
<keyword evidence="1" id="KW-0812">Transmembrane</keyword>
<name>A0ABT4S9I1_9ACTN</name>
<feature type="transmembrane region" description="Helical" evidence="1">
    <location>
        <begin position="62"/>
        <end position="84"/>
    </location>
</feature>
<gene>
    <name evidence="2" type="ORF">OUY22_10475</name>
</gene>
<feature type="transmembrane region" description="Helical" evidence="1">
    <location>
        <begin position="20"/>
        <end position="42"/>
    </location>
</feature>
<feature type="transmembrane region" description="Helical" evidence="1">
    <location>
        <begin position="105"/>
        <end position="131"/>
    </location>
</feature>